<accession>A0A941FJF5</accession>
<sequence>MSYNYLGQFNNNGDMEQTNSSNIDLNYTFPYKLNFVASIVNNRLMLNIIGDSSNENYQMICKEVEVHLNNILSGSADLNDSIVETDFQAEKIVDGSTITHFINKFKNIEEIYPVTSLQEGCYSIVK</sequence>
<reference evidence="1" key="1">
    <citation type="submission" date="2021-04" db="EMBL/GenBank/DDBJ databases">
        <title>Whole genome sequencing of Enterococci isolates from hospitalized patients.</title>
        <authorList>
            <person name="Ogoti B.M."/>
            <person name="Onyambu F.G."/>
        </authorList>
    </citation>
    <scope>NUCLEOTIDE SEQUENCE</scope>
    <source>
        <strain evidence="1">242</strain>
    </source>
</reference>
<dbReference type="EMBL" id="JAGTPW010000031">
    <property type="protein sequence ID" value="MBR8645320.1"/>
    <property type="molecule type" value="Genomic_DNA"/>
</dbReference>
<proteinExistence type="predicted"/>
<dbReference type="Proteomes" id="UP000680045">
    <property type="component" value="Unassembled WGS sequence"/>
</dbReference>
<name>A0A941FJF5_9BACI</name>
<protein>
    <submittedName>
        <fullName evidence="1">Uncharacterized protein</fullName>
    </submittedName>
</protein>
<gene>
    <name evidence="1" type="ORF">KEH51_17320</name>
</gene>
<dbReference type="AlphaFoldDB" id="A0A941FJF5"/>
<organism evidence="1 2">
    <name type="scientific">Peribacillus frigoritolerans</name>
    <dbReference type="NCBI Taxonomy" id="450367"/>
    <lineage>
        <taxon>Bacteria</taxon>
        <taxon>Bacillati</taxon>
        <taxon>Bacillota</taxon>
        <taxon>Bacilli</taxon>
        <taxon>Bacillales</taxon>
        <taxon>Bacillaceae</taxon>
        <taxon>Peribacillus</taxon>
    </lineage>
</organism>
<comment type="caution">
    <text evidence="1">The sequence shown here is derived from an EMBL/GenBank/DDBJ whole genome shotgun (WGS) entry which is preliminary data.</text>
</comment>
<evidence type="ECO:0000313" key="2">
    <source>
        <dbReference type="Proteomes" id="UP000680045"/>
    </source>
</evidence>
<evidence type="ECO:0000313" key="1">
    <source>
        <dbReference type="EMBL" id="MBR8645320.1"/>
    </source>
</evidence>